<proteinExistence type="predicted"/>
<dbReference type="Proteomes" id="UP000789525">
    <property type="component" value="Unassembled WGS sequence"/>
</dbReference>
<sequence>MNHIAPLGIKILRPRPQVVFHLAAIVFNSFFLIHILLVLTNSYSNTILAEIGQDLPRELGTGLALIYPFMYSIPNDRGSKAQMLASEDGAQLRKSSNKSLIDLTGFFVMIAPIATMLPLACLTGYYADHELIADALQLSMIHSFIWAIWVALFLGSSIFFWCKLIFIIWNNIDELERKRKNEGSNVQSEIATLKKAARNDSKSLKHHSSKNSKFDFHSTKRLDASKDDQVSIVEFDEESTMPASPTSPISLEKKKLNDRPSAELRTSVQSNDISESRRDSCVSDSSSRLSDGTIRVNQDSGGDNFANSSNAIDSSVCDSTRIISSSSWSNSRFYPRGSKQTSISTLSDLSLSPTSSISDEVGMTIYPSSLTPRSNYFFNTNLTRSQTLPLHRHKSHESSMGQIAEEMLGNNKNDIDIFSSDTINNNLIRSNVNNGEGYNDYSITSDDVIASTRASRAKSEEDLTLRGDRSNRVGGSHRSAELYQQGESVSMVSIPNMQDWLKRPVSTIPRKKTISQLNNKQI</sequence>
<keyword evidence="2" id="KW-1185">Reference proteome</keyword>
<protein>
    <submittedName>
        <fullName evidence="1">2855_t:CDS:1</fullName>
    </submittedName>
</protein>
<organism evidence="1 2">
    <name type="scientific">Acaulospora colombiana</name>
    <dbReference type="NCBI Taxonomy" id="27376"/>
    <lineage>
        <taxon>Eukaryota</taxon>
        <taxon>Fungi</taxon>
        <taxon>Fungi incertae sedis</taxon>
        <taxon>Mucoromycota</taxon>
        <taxon>Glomeromycotina</taxon>
        <taxon>Glomeromycetes</taxon>
        <taxon>Diversisporales</taxon>
        <taxon>Acaulosporaceae</taxon>
        <taxon>Acaulospora</taxon>
    </lineage>
</organism>
<reference evidence="1" key="1">
    <citation type="submission" date="2021-06" db="EMBL/GenBank/DDBJ databases">
        <authorList>
            <person name="Kallberg Y."/>
            <person name="Tangrot J."/>
            <person name="Rosling A."/>
        </authorList>
    </citation>
    <scope>NUCLEOTIDE SEQUENCE</scope>
    <source>
        <strain evidence="1">CL356</strain>
    </source>
</reference>
<gene>
    <name evidence="1" type="ORF">ACOLOM_LOCUS1302</name>
</gene>
<name>A0ACA9KC43_9GLOM</name>
<evidence type="ECO:0000313" key="2">
    <source>
        <dbReference type="Proteomes" id="UP000789525"/>
    </source>
</evidence>
<evidence type="ECO:0000313" key="1">
    <source>
        <dbReference type="EMBL" id="CAG8464249.1"/>
    </source>
</evidence>
<dbReference type="EMBL" id="CAJVPT010001540">
    <property type="protein sequence ID" value="CAG8464249.1"/>
    <property type="molecule type" value="Genomic_DNA"/>
</dbReference>
<accession>A0ACA9KC43</accession>
<comment type="caution">
    <text evidence="1">The sequence shown here is derived from an EMBL/GenBank/DDBJ whole genome shotgun (WGS) entry which is preliminary data.</text>
</comment>